<dbReference type="EMBL" id="CP051682">
    <property type="protein sequence ID" value="QJD97913.1"/>
    <property type="molecule type" value="Genomic_DNA"/>
</dbReference>
<evidence type="ECO:0000256" key="6">
    <source>
        <dbReference type="ARBA" id="ARBA00023136"/>
    </source>
</evidence>
<evidence type="ECO:0000256" key="2">
    <source>
        <dbReference type="ARBA" id="ARBA00009298"/>
    </source>
</evidence>
<dbReference type="GO" id="GO:0005886">
    <property type="term" value="C:plasma membrane"/>
    <property type="evidence" value="ECO:0007669"/>
    <property type="project" value="UniProtKB-SubCell"/>
</dbReference>
<feature type="transmembrane region" description="Helical" evidence="7">
    <location>
        <begin position="65"/>
        <end position="82"/>
    </location>
</feature>
<sequence>MDINNELNIVLKLLIAFILGGAIGYDRERDGKSAGIRTYAAVCLGASLFTDIGENLHDLSSTSRIIAYIISGIGFLGGGIIFKDSSNNRSQGLTTAATIWCTAGVGVAVGMNMFITAVVSAAAVYFLLALHKQAWYIRWKNKIRENRYVDDNDD</sequence>
<dbReference type="PANTHER" id="PTHR33778">
    <property type="entry name" value="PROTEIN MGTC"/>
    <property type="match status" value="1"/>
</dbReference>
<gene>
    <name evidence="9" type="ORF">HH214_19530</name>
</gene>
<dbReference type="KEGG" id="mrob:HH214_19530"/>
<evidence type="ECO:0000256" key="7">
    <source>
        <dbReference type="SAM" id="Phobius"/>
    </source>
</evidence>
<name>A0A7L5EAG3_9SPHI</name>
<accession>A0A7L5EAG3</accession>
<evidence type="ECO:0000313" key="10">
    <source>
        <dbReference type="Proteomes" id="UP000503278"/>
    </source>
</evidence>
<dbReference type="Proteomes" id="UP000503278">
    <property type="component" value="Chromosome"/>
</dbReference>
<dbReference type="InterPro" id="IPR049177">
    <property type="entry name" value="MgtC_SapB_SrpB_YhiD_N"/>
</dbReference>
<feature type="domain" description="MgtC/SapB/SrpB/YhiD N-terminal" evidence="8">
    <location>
        <begin position="13"/>
        <end position="133"/>
    </location>
</feature>
<protein>
    <submittedName>
        <fullName evidence="9">MgtC/SapB family protein</fullName>
    </submittedName>
</protein>
<evidence type="ECO:0000259" key="8">
    <source>
        <dbReference type="Pfam" id="PF02308"/>
    </source>
</evidence>
<dbReference type="PANTHER" id="PTHR33778:SF1">
    <property type="entry name" value="MAGNESIUM TRANSPORTER YHID-RELATED"/>
    <property type="match status" value="1"/>
</dbReference>
<evidence type="ECO:0000256" key="3">
    <source>
        <dbReference type="ARBA" id="ARBA00022475"/>
    </source>
</evidence>
<keyword evidence="10" id="KW-1185">Reference proteome</keyword>
<comment type="similarity">
    <text evidence="2">Belongs to the MgtC/SapB family.</text>
</comment>
<evidence type="ECO:0000256" key="5">
    <source>
        <dbReference type="ARBA" id="ARBA00022989"/>
    </source>
</evidence>
<reference evidence="9 10" key="1">
    <citation type="submission" date="2020-04" db="EMBL/GenBank/DDBJ databases">
        <title>Genome sequencing of novel species.</title>
        <authorList>
            <person name="Heo J."/>
            <person name="Kim S.-J."/>
            <person name="Kim J.-S."/>
            <person name="Hong S.-B."/>
            <person name="Kwon S.-W."/>
        </authorList>
    </citation>
    <scope>NUCLEOTIDE SEQUENCE [LARGE SCALE GENOMIC DNA]</scope>
    <source>
        <strain evidence="9 10">F39-2</strain>
    </source>
</reference>
<dbReference type="InterPro" id="IPR003416">
    <property type="entry name" value="MgtC/SapB/SrpB/YhiD_fam"/>
</dbReference>
<evidence type="ECO:0000256" key="4">
    <source>
        <dbReference type="ARBA" id="ARBA00022692"/>
    </source>
</evidence>
<dbReference type="Pfam" id="PF02308">
    <property type="entry name" value="MgtC"/>
    <property type="match status" value="1"/>
</dbReference>
<comment type="subcellular location">
    <subcellularLocation>
        <location evidence="1">Cell membrane</location>
        <topology evidence="1">Multi-pass membrane protein</topology>
    </subcellularLocation>
</comment>
<keyword evidence="6 7" id="KW-0472">Membrane</keyword>
<dbReference type="PRINTS" id="PR01837">
    <property type="entry name" value="MGTCSAPBPROT"/>
</dbReference>
<evidence type="ECO:0000256" key="1">
    <source>
        <dbReference type="ARBA" id="ARBA00004651"/>
    </source>
</evidence>
<feature type="transmembrane region" description="Helical" evidence="7">
    <location>
        <begin position="7"/>
        <end position="24"/>
    </location>
</feature>
<dbReference type="AlphaFoldDB" id="A0A7L5EAG3"/>
<organism evidence="9 10">
    <name type="scientific">Mucilaginibacter robiniae</name>
    <dbReference type="NCBI Taxonomy" id="2728022"/>
    <lineage>
        <taxon>Bacteria</taxon>
        <taxon>Pseudomonadati</taxon>
        <taxon>Bacteroidota</taxon>
        <taxon>Sphingobacteriia</taxon>
        <taxon>Sphingobacteriales</taxon>
        <taxon>Sphingobacteriaceae</taxon>
        <taxon>Mucilaginibacter</taxon>
    </lineage>
</organism>
<keyword evidence="4 7" id="KW-0812">Transmembrane</keyword>
<keyword evidence="5 7" id="KW-1133">Transmembrane helix</keyword>
<proteinExistence type="inferred from homology"/>
<keyword evidence="3" id="KW-1003">Cell membrane</keyword>
<evidence type="ECO:0000313" key="9">
    <source>
        <dbReference type="EMBL" id="QJD97913.1"/>
    </source>
</evidence>
<dbReference type="RefSeq" id="WP_169610507.1">
    <property type="nucleotide sequence ID" value="NZ_CP051682.1"/>
</dbReference>
<feature type="transmembrane region" description="Helical" evidence="7">
    <location>
        <begin position="97"/>
        <end position="130"/>
    </location>
</feature>